<dbReference type="SUPFAM" id="SSF51445">
    <property type="entry name" value="(Trans)glycosidases"/>
    <property type="match status" value="1"/>
</dbReference>
<dbReference type="InterPro" id="IPR036962">
    <property type="entry name" value="Glyco_hydro_3_N_sf"/>
</dbReference>
<comment type="caution">
    <text evidence="7">The sequence shown here is derived from an EMBL/GenBank/DDBJ whole genome shotgun (WGS) entry which is preliminary data.</text>
</comment>
<evidence type="ECO:0000256" key="1">
    <source>
        <dbReference type="ARBA" id="ARBA00001231"/>
    </source>
</evidence>
<dbReference type="EMBL" id="BAEO01000027">
    <property type="protein sequence ID" value="GAC18924.1"/>
    <property type="molecule type" value="Genomic_DNA"/>
</dbReference>
<dbReference type="PANTHER" id="PTHR30480:SF13">
    <property type="entry name" value="BETA-HEXOSAMINIDASE"/>
    <property type="match status" value="1"/>
</dbReference>
<keyword evidence="4 7" id="KW-0378">Hydrolase</keyword>
<dbReference type="Gene3D" id="3.20.20.300">
    <property type="entry name" value="Glycoside hydrolase, family 3, N-terminal domain"/>
    <property type="match status" value="1"/>
</dbReference>
<reference evidence="7 8" key="1">
    <citation type="journal article" date="2017" name="Antonie Van Leeuwenhoek">
        <title>Rhizobium rhizosphaerae sp. nov., a novel species isolated from rice rhizosphere.</title>
        <authorList>
            <person name="Zhao J.J."/>
            <person name="Zhang J."/>
            <person name="Zhang R.J."/>
            <person name="Zhang C.W."/>
            <person name="Yin H.Q."/>
            <person name="Zhang X.X."/>
        </authorList>
    </citation>
    <scope>NUCLEOTIDE SEQUENCE [LARGE SCALE GENOMIC DNA]</scope>
    <source>
        <strain evidence="7 8">BSs20135</strain>
    </source>
</reference>
<evidence type="ECO:0000313" key="7">
    <source>
        <dbReference type="EMBL" id="GAC18924.1"/>
    </source>
</evidence>
<proteinExistence type="inferred from homology"/>
<dbReference type="InterPro" id="IPR050226">
    <property type="entry name" value="NagZ_Beta-hexosaminidase"/>
</dbReference>
<dbReference type="PROSITE" id="PS00775">
    <property type="entry name" value="GLYCOSYL_HYDROL_F3"/>
    <property type="match status" value="1"/>
</dbReference>
<dbReference type="STRING" id="493475.GARC_1957"/>
<dbReference type="AlphaFoldDB" id="K6XE66"/>
<name>K6XE66_9ALTE</name>
<organism evidence="7 8">
    <name type="scientific">Paraglaciecola arctica BSs20135</name>
    <dbReference type="NCBI Taxonomy" id="493475"/>
    <lineage>
        <taxon>Bacteria</taxon>
        <taxon>Pseudomonadati</taxon>
        <taxon>Pseudomonadota</taxon>
        <taxon>Gammaproteobacteria</taxon>
        <taxon>Alteromonadales</taxon>
        <taxon>Alteromonadaceae</taxon>
        <taxon>Paraglaciecola</taxon>
    </lineage>
</organism>
<sequence length="625" mass="68194">MLIKIPHTVIKTSIFLALLMSTSCAVKTKEDPLLKQSVAQKLMIDLRYFCEDADTAETCRTPLIELLPPLVDMIADTGIGGVILFAENLQDISQILTLNYALQQAAKAAGHPPLFIAIDQEGGRVVRIPQNLGTSFAGNMAIGATYAKHGGKFARESGEIMAKELMSLGFNLNFAPTVDVNVNPLNPVINVRSYGEEAKVVAELGRVQLAAMQSQGMLATLKHFPGHGDTSVDSHTGLPRVDHDLLQIENSDLLPFSYAIEHDSPAMIMTAHIQYPELDNTEFTNKEGEASILPATMSRKILTDLLRNKMGFKGVIVTDALNMAGIAHYFDQTEAVIKTFAAGADIALMPLTIRRPADIKDLNKLIDDVVRAVHKGRLSRQEIVESAQRIEQAKSQYQLAQGNALPLEQAIEQAQNTLGSKQHRQVEQALANSTIVQIKNNNVLPVSNKVNNIHLSMPDTTKCMALTFALKTRLPAVHISCSSLASSNTTANLALFEQADVLIAADISPNQSLAELGGMDDIQSWRQRTPKELQLSQQLAQLQAAKTQGKTTIFISLRTPYNVGLFAEYADVILASFAYNLNKTEYMDDYGRFITQYNGAIYNALADVITGKIIATGSLPVSIEL</sequence>
<dbReference type="PROSITE" id="PS51257">
    <property type="entry name" value="PROKAR_LIPOPROTEIN"/>
    <property type="match status" value="1"/>
</dbReference>
<dbReference type="GO" id="GO:0004563">
    <property type="term" value="F:beta-N-acetylhexosaminidase activity"/>
    <property type="evidence" value="ECO:0007669"/>
    <property type="project" value="UniProtKB-EC"/>
</dbReference>
<gene>
    <name evidence="7" type="primary">nagZ</name>
    <name evidence="7" type="ORF">GARC_1957</name>
</gene>
<dbReference type="InterPro" id="IPR036881">
    <property type="entry name" value="Glyco_hydro_3_C_sf"/>
</dbReference>
<dbReference type="Gene3D" id="3.40.50.1700">
    <property type="entry name" value="Glycoside hydrolase family 3 C-terminal domain"/>
    <property type="match status" value="1"/>
</dbReference>
<comment type="similarity">
    <text evidence="2">Belongs to the glycosyl hydrolase 3 family.</text>
</comment>
<accession>K6XE66</accession>
<evidence type="ECO:0000259" key="6">
    <source>
        <dbReference type="Pfam" id="PF00933"/>
    </source>
</evidence>
<dbReference type="InterPro" id="IPR017853">
    <property type="entry name" value="GH"/>
</dbReference>
<dbReference type="EC" id="3.2.1.52" evidence="3"/>
<dbReference type="Pfam" id="PF00933">
    <property type="entry name" value="Glyco_hydro_3"/>
    <property type="match status" value="1"/>
</dbReference>
<dbReference type="GO" id="GO:0009254">
    <property type="term" value="P:peptidoglycan turnover"/>
    <property type="evidence" value="ECO:0007669"/>
    <property type="project" value="TreeGrafter"/>
</dbReference>
<keyword evidence="5 7" id="KW-0326">Glycosidase</keyword>
<keyword evidence="8" id="KW-1185">Reference proteome</keyword>
<dbReference type="InterPro" id="IPR019800">
    <property type="entry name" value="Glyco_hydro_3_AS"/>
</dbReference>
<comment type="catalytic activity">
    <reaction evidence="1">
        <text>Hydrolysis of terminal non-reducing N-acetyl-D-hexosamine residues in N-acetyl-beta-D-hexosaminides.</text>
        <dbReference type="EC" id="3.2.1.52"/>
    </reaction>
</comment>
<feature type="domain" description="Glycoside hydrolase family 3 N-terminal" evidence="6">
    <location>
        <begin position="72"/>
        <end position="391"/>
    </location>
</feature>
<dbReference type="PANTHER" id="PTHR30480">
    <property type="entry name" value="BETA-HEXOSAMINIDASE-RELATED"/>
    <property type="match status" value="1"/>
</dbReference>
<dbReference type="InterPro" id="IPR001764">
    <property type="entry name" value="Glyco_hydro_3_N"/>
</dbReference>
<dbReference type="GO" id="GO:0005975">
    <property type="term" value="P:carbohydrate metabolic process"/>
    <property type="evidence" value="ECO:0007669"/>
    <property type="project" value="InterPro"/>
</dbReference>
<dbReference type="eggNOG" id="COG1472">
    <property type="taxonomic scope" value="Bacteria"/>
</dbReference>
<evidence type="ECO:0000313" key="8">
    <source>
        <dbReference type="Proteomes" id="UP000006327"/>
    </source>
</evidence>
<dbReference type="Proteomes" id="UP000006327">
    <property type="component" value="Unassembled WGS sequence"/>
</dbReference>
<evidence type="ECO:0000256" key="4">
    <source>
        <dbReference type="ARBA" id="ARBA00022801"/>
    </source>
</evidence>
<protein>
    <recommendedName>
        <fullName evidence="3">beta-N-acetylhexosaminidase</fullName>
        <ecNumber evidence="3">3.2.1.52</ecNumber>
    </recommendedName>
</protein>
<evidence type="ECO:0000256" key="5">
    <source>
        <dbReference type="ARBA" id="ARBA00023295"/>
    </source>
</evidence>
<evidence type="ECO:0000256" key="3">
    <source>
        <dbReference type="ARBA" id="ARBA00012663"/>
    </source>
</evidence>
<evidence type="ECO:0000256" key="2">
    <source>
        <dbReference type="ARBA" id="ARBA00005336"/>
    </source>
</evidence>